<dbReference type="RefSeq" id="WP_191752848.1">
    <property type="nucleotide sequence ID" value="NZ_JACSQM010000002.1"/>
</dbReference>
<accession>A0ABR8SIZ9</accession>
<feature type="transmembrane region" description="Helical" evidence="1">
    <location>
        <begin position="7"/>
        <end position="26"/>
    </location>
</feature>
<proteinExistence type="predicted"/>
<dbReference type="EMBL" id="JACSQM010000002">
    <property type="protein sequence ID" value="MBD7963452.1"/>
    <property type="molecule type" value="Genomic_DNA"/>
</dbReference>
<feature type="transmembrane region" description="Helical" evidence="1">
    <location>
        <begin position="32"/>
        <end position="49"/>
    </location>
</feature>
<reference evidence="2 3" key="1">
    <citation type="submission" date="2020-08" db="EMBL/GenBank/DDBJ databases">
        <title>A Genomic Blueprint of the Chicken Gut Microbiome.</title>
        <authorList>
            <person name="Gilroy R."/>
            <person name="Ravi A."/>
            <person name="Getino M."/>
            <person name="Pursley I."/>
            <person name="Horton D.L."/>
            <person name="Alikhan N.-F."/>
            <person name="Baker D."/>
            <person name="Gharbi K."/>
            <person name="Hall N."/>
            <person name="Watson M."/>
            <person name="Adriaenssens E.M."/>
            <person name="Foster-Nyarko E."/>
            <person name="Jarju S."/>
            <person name="Secka A."/>
            <person name="Antonio M."/>
            <person name="Oren A."/>
            <person name="Chaudhuri R."/>
            <person name="La Ragione R.M."/>
            <person name="Hildebrand F."/>
            <person name="Pallen M.J."/>
        </authorList>
    </citation>
    <scope>NUCLEOTIDE SEQUENCE [LARGE SCALE GENOMIC DNA]</scope>
    <source>
        <strain evidence="2 3">Sa2CUA10</strain>
    </source>
</reference>
<evidence type="ECO:0000256" key="1">
    <source>
        <dbReference type="SAM" id="Phobius"/>
    </source>
</evidence>
<sequence>MRRKFSSISLLVSACTVAFFVLIQTYAFANGYWRLIVWGGVLTAMYFAFRSPKNFGFRGLAIIVSIILAVPLLLMEIVGLAWRNGGFGN</sequence>
<feature type="transmembrane region" description="Helical" evidence="1">
    <location>
        <begin position="61"/>
        <end position="82"/>
    </location>
</feature>
<comment type="caution">
    <text evidence="2">The sequence shown here is derived from an EMBL/GenBank/DDBJ whole genome shotgun (WGS) entry which is preliminary data.</text>
</comment>
<dbReference type="Proteomes" id="UP000603641">
    <property type="component" value="Unassembled WGS sequence"/>
</dbReference>
<dbReference type="PROSITE" id="PS51257">
    <property type="entry name" value="PROKAR_LIPOPROTEIN"/>
    <property type="match status" value="1"/>
</dbReference>
<protein>
    <submittedName>
        <fullName evidence="2">Uncharacterized protein</fullName>
    </submittedName>
</protein>
<evidence type="ECO:0000313" key="3">
    <source>
        <dbReference type="Proteomes" id="UP000603641"/>
    </source>
</evidence>
<keyword evidence="3" id="KW-1185">Reference proteome</keyword>
<evidence type="ECO:0000313" key="2">
    <source>
        <dbReference type="EMBL" id="MBD7963452.1"/>
    </source>
</evidence>
<gene>
    <name evidence="2" type="ORF">H9648_05230</name>
</gene>
<organism evidence="2 3">
    <name type="scientific">Fictibacillus norfolkensis</name>
    <dbReference type="NCBI Taxonomy" id="2762233"/>
    <lineage>
        <taxon>Bacteria</taxon>
        <taxon>Bacillati</taxon>
        <taxon>Bacillota</taxon>
        <taxon>Bacilli</taxon>
        <taxon>Bacillales</taxon>
        <taxon>Fictibacillaceae</taxon>
        <taxon>Fictibacillus</taxon>
    </lineage>
</organism>
<keyword evidence="1" id="KW-1133">Transmembrane helix</keyword>
<keyword evidence="1" id="KW-0472">Membrane</keyword>
<keyword evidence="1" id="KW-0812">Transmembrane</keyword>
<name>A0ABR8SIZ9_9BACL</name>